<dbReference type="Proteomes" id="UP000825381">
    <property type="component" value="Chromosome"/>
</dbReference>
<keyword evidence="2" id="KW-1185">Reference proteome</keyword>
<reference evidence="1 2" key="1">
    <citation type="submission" date="2021-07" db="EMBL/GenBank/DDBJ databases">
        <title>Flavobacterium WSW3-B6 sp.nov, isolated from seaweed.</title>
        <authorList>
            <person name="Muhammad N."/>
            <person name="Ho H."/>
            <person name="Lee Y.-J."/>
            <person name="Nguyen T."/>
            <person name="Ho J."/>
            <person name="Kim S.-G."/>
        </authorList>
    </citation>
    <scope>NUCLEOTIDE SEQUENCE [LARGE SCALE GENOMIC DNA]</scope>
    <source>
        <strain evidence="1 2">WSW3-B6</strain>
    </source>
</reference>
<dbReference type="EMBL" id="CP080429">
    <property type="protein sequence ID" value="QYJ68259.1"/>
    <property type="molecule type" value="Genomic_DNA"/>
</dbReference>
<proteinExistence type="predicted"/>
<gene>
    <name evidence="1" type="ORF">K1I41_12145</name>
</gene>
<sequence length="131" mass="15446">MKVKLISFLLILFILSSCCSKYYICETDSATPLYFKKSINSEQITIIPKDKKVIIRGKSTSKYQKIKYNDTIGWAYIPLLKNKKEYDYYGSFKVLKKKSLKRQSSGNRVHVKGYYRKDGTYVRPHTRRKPK</sequence>
<evidence type="ECO:0000313" key="2">
    <source>
        <dbReference type="Proteomes" id="UP000825381"/>
    </source>
</evidence>
<protein>
    <submittedName>
        <fullName evidence="1">SH3 domain-containing protein</fullName>
    </submittedName>
</protein>
<organism evidence="1 2">
    <name type="scientific">Flavobacterium litorale</name>
    <dbReference type="NCBI Taxonomy" id="2856519"/>
    <lineage>
        <taxon>Bacteria</taxon>
        <taxon>Pseudomonadati</taxon>
        <taxon>Bacteroidota</taxon>
        <taxon>Flavobacteriia</taxon>
        <taxon>Flavobacteriales</taxon>
        <taxon>Flavobacteriaceae</taxon>
        <taxon>Flavobacterium</taxon>
    </lineage>
</organism>
<name>A0ABX8VC82_9FLAO</name>
<evidence type="ECO:0000313" key="1">
    <source>
        <dbReference type="EMBL" id="QYJ68259.1"/>
    </source>
</evidence>
<dbReference type="PROSITE" id="PS51257">
    <property type="entry name" value="PROKAR_LIPOPROTEIN"/>
    <property type="match status" value="1"/>
</dbReference>
<dbReference type="RefSeq" id="WP_220640602.1">
    <property type="nucleotide sequence ID" value="NZ_CP080429.1"/>
</dbReference>
<accession>A0ABX8VC82</accession>